<dbReference type="InterPro" id="IPR013324">
    <property type="entry name" value="RNA_pol_sigma_r3/r4-like"/>
</dbReference>
<evidence type="ECO:0000256" key="2">
    <source>
        <dbReference type="ARBA" id="ARBA00023015"/>
    </source>
</evidence>
<protein>
    <submittedName>
        <fullName evidence="7">RNA polymerase sigma-70 factor (ECF subfamily)</fullName>
    </submittedName>
</protein>
<dbReference type="InterPro" id="IPR036388">
    <property type="entry name" value="WH-like_DNA-bd_sf"/>
</dbReference>
<dbReference type="NCBIfam" id="TIGR02937">
    <property type="entry name" value="sigma70-ECF"/>
    <property type="match status" value="1"/>
</dbReference>
<dbReference type="InterPro" id="IPR039425">
    <property type="entry name" value="RNA_pol_sigma-70-like"/>
</dbReference>
<name>A0A2T6A7E0_9RHOB</name>
<dbReference type="PANTHER" id="PTHR43133">
    <property type="entry name" value="RNA POLYMERASE ECF-TYPE SIGMA FACTO"/>
    <property type="match status" value="1"/>
</dbReference>
<proteinExistence type="inferred from homology"/>
<dbReference type="GO" id="GO:0006352">
    <property type="term" value="P:DNA-templated transcription initiation"/>
    <property type="evidence" value="ECO:0007669"/>
    <property type="project" value="InterPro"/>
</dbReference>
<dbReference type="Pfam" id="PF04542">
    <property type="entry name" value="Sigma70_r2"/>
    <property type="match status" value="1"/>
</dbReference>
<dbReference type="Pfam" id="PF08281">
    <property type="entry name" value="Sigma70_r4_2"/>
    <property type="match status" value="1"/>
</dbReference>
<evidence type="ECO:0000256" key="1">
    <source>
        <dbReference type="ARBA" id="ARBA00010641"/>
    </source>
</evidence>
<keyword evidence="4" id="KW-0804">Transcription</keyword>
<organism evidence="7 8">
    <name type="scientific">Gemmobacter caeni</name>
    <dbReference type="NCBI Taxonomy" id="589035"/>
    <lineage>
        <taxon>Bacteria</taxon>
        <taxon>Pseudomonadati</taxon>
        <taxon>Pseudomonadota</taxon>
        <taxon>Alphaproteobacteria</taxon>
        <taxon>Rhodobacterales</taxon>
        <taxon>Paracoccaceae</taxon>
        <taxon>Gemmobacter</taxon>
    </lineage>
</organism>
<sequence length="199" mass="22249">MTRSRRWAARPGGQGLQGTTFDPEAEVSALLVSCAEGDRAALRALMHAEGGRMLGVATRLLKRSDLAEDAVQDAFVLIWRRAAQFDPAQGRAMGWVYTILRNRCLTLLRRERRDEATAPETFDQHVYAEIIDTAWDRLETASDLRRCLEGLDVGTRRAILSSYVLGHSHGEIAGQMRAPLGSVKSWMRRGLLKLRECLS</sequence>
<dbReference type="PANTHER" id="PTHR43133:SF62">
    <property type="entry name" value="RNA POLYMERASE SIGMA FACTOR SIGZ"/>
    <property type="match status" value="1"/>
</dbReference>
<dbReference type="GO" id="GO:0016987">
    <property type="term" value="F:sigma factor activity"/>
    <property type="evidence" value="ECO:0007669"/>
    <property type="project" value="UniProtKB-KW"/>
</dbReference>
<dbReference type="InterPro" id="IPR013325">
    <property type="entry name" value="RNA_pol_sigma_r2"/>
</dbReference>
<evidence type="ECO:0000313" key="7">
    <source>
        <dbReference type="EMBL" id="PTX39748.1"/>
    </source>
</evidence>
<accession>A0A2T6A7E0</accession>
<evidence type="ECO:0000259" key="5">
    <source>
        <dbReference type="Pfam" id="PF04542"/>
    </source>
</evidence>
<reference evidence="7 8" key="1">
    <citation type="submission" date="2018-04" db="EMBL/GenBank/DDBJ databases">
        <title>Genomic Encyclopedia of Archaeal and Bacterial Type Strains, Phase II (KMG-II): from individual species to whole genera.</title>
        <authorList>
            <person name="Goeker M."/>
        </authorList>
    </citation>
    <scope>NUCLEOTIDE SEQUENCE [LARGE SCALE GENOMIC DNA]</scope>
    <source>
        <strain evidence="7 8">DSM 21823</strain>
    </source>
</reference>
<keyword evidence="3" id="KW-0731">Sigma factor</keyword>
<dbReference type="SUPFAM" id="SSF88659">
    <property type="entry name" value="Sigma3 and sigma4 domains of RNA polymerase sigma factors"/>
    <property type="match status" value="1"/>
</dbReference>
<gene>
    <name evidence="7" type="ORF">C8N34_13710</name>
</gene>
<dbReference type="SUPFAM" id="SSF88946">
    <property type="entry name" value="Sigma2 domain of RNA polymerase sigma factors"/>
    <property type="match status" value="1"/>
</dbReference>
<dbReference type="InterPro" id="IPR007627">
    <property type="entry name" value="RNA_pol_sigma70_r2"/>
</dbReference>
<evidence type="ECO:0000313" key="8">
    <source>
        <dbReference type="Proteomes" id="UP000244224"/>
    </source>
</evidence>
<dbReference type="GO" id="GO:0003677">
    <property type="term" value="F:DNA binding"/>
    <property type="evidence" value="ECO:0007669"/>
    <property type="project" value="InterPro"/>
</dbReference>
<keyword evidence="8" id="KW-1185">Reference proteome</keyword>
<evidence type="ECO:0000256" key="4">
    <source>
        <dbReference type="ARBA" id="ARBA00023163"/>
    </source>
</evidence>
<dbReference type="EMBL" id="QBKP01000037">
    <property type="protein sequence ID" value="PTX39748.1"/>
    <property type="molecule type" value="Genomic_DNA"/>
</dbReference>
<keyword evidence="2" id="KW-0805">Transcription regulation</keyword>
<evidence type="ECO:0000259" key="6">
    <source>
        <dbReference type="Pfam" id="PF08281"/>
    </source>
</evidence>
<dbReference type="InterPro" id="IPR014284">
    <property type="entry name" value="RNA_pol_sigma-70_dom"/>
</dbReference>
<dbReference type="Gene3D" id="1.10.10.10">
    <property type="entry name" value="Winged helix-like DNA-binding domain superfamily/Winged helix DNA-binding domain"/>
    <property type="match status" value="1"/>
</dbReference>
<comment type="caution">
    <text evidence="7">The sequence shown here is derived from an EMBL/GenBank/DDBJ whole genome shotgun (WGS) entry which is preliminary data.</text>
</comment>
<dbReference type="InterPro" id="IPR013249">
    <property type="entry name" value="RNA_pol_sigma70_r4_t2"/>
</dbReference>
<evidence type="ECO:0000256" key="3">
    <source>
        <dbReference type="ARBA" id="ARBA00023082"/>
    </source>
</evidence>
<feature type="domain" description="RNA polymerase sigma-70 region 2" evidence="5">
    <location>
        <begin position="48"/>
        <end position="113"/>
    </location>
</feature>
<dbReference type="Gene3D" id="1.10.1740.10">
    <property type="match status" value="1"/>
</dbReference>
<comment type="similarity">
    <text evidence="1">Belongs to the sigma-70 factor family. ECF subfamily.</text>
</comment>
<feature type="domain" description="RNA polymerase sigma factor 70 region 4 type 2" evidence="6">
    <location>
        <begin position="143"/>
        <end position="194"/>
    </location>
</feature>
<dbReference type="Proteomes" id="UP000244224">
    <property type="component" value="Unassembled WGS sequence"/>
</dbReference>
<dbReference type="AlphaFoldDB" id="A0A2T6A7E0"/>